<dbReference type="SUPFAM" id="SSF53137">
    <property type="entry name" value="Translational machinery components"/>
    <property type="match status" value="1"/>
</dbReference>
<evidence type="ECO:0000313" key="1">
    <source>
        <dbReference type="EMBL" id="PZA10189.1"/>
    </source>
</evidence>
<dbReference type="RefSeq" id="WP_110787742.1">
    <property type="nucleotide sequence ID" value="NZ_QKQS01000024.1"/>
</dbReference>
<protein>
    <submittedName>
        <fullName evidence="1">Translational machinery protein</fullName>
    </submittedName>
</protein>
<evidence type="ECO:0000313" key="2">
    <source>
        <dbReference type="Proteomes" id="UP000248134"/>
    </source>
</evidence>
<accession>A0A323UD16</accession>
<dbReference type="AlphaFoldDB" id="A0A323UD16"/>
<dbReference type="Proteomes" id="UP000248134">
    <property type="component" value="Unassembled WGS sequence"/>
</dbReference>
<dbReference type="OrthoDB" id="7173112at2"/>
<proteinExistence type="predicted"/>
<comment type="caution">
    <text evidence="1">The sequence shown here is derived from an EMBL/GenBank/DDBJ whole genome shotgun (WGS) entry which is preliminary data.</text>
</comment>
<reference evidence="1 2" key="1">
    <citation type="submission" date="2018-06" db="EMBL/GenBank/DDBJ databases">
        <title>Draft Whole-Genome Sequence of the purple photosynthetic bacterium Rhodospeudomonas palustris XCP.</title>
        <authorList>
            <person name="Rayyan A."/>
            <person name="Meyer T.E."/>
            <person name="Kyndt J.A."/>
        </authorList>
    </citation>
    <scope>NUCLEOTIDE SEQUENCE [LARGE SCALE GENOMIC DNA]</scope>
    <source>
        <strain evidence="1 2">XCP</strain>
    </source>
</reference>
<name>A0A323UD16_RHOPL</name>
<dbReference type="EMBL" id="QKQS01000024">
    <property type="protein sequence ID" value="PZA10189.1"/>
    <property type="molecule type" value="Genomic_DNA"/>
</dbReference>
<gene>
    <name evidence="1" type="ORF">DNX69_19895</name>
</gene>
<sequence>MTNSHFHAVIWIDHREARVFHFNPAEADKLVVHADNPNRHVHHHRAVGSGHEPVDEHFLHAAMEAIADAGIVLIVGPAQTKHALEKYIADHNPALKAKIAAVETADHPSDGQIVAHARKYFKAEDRTTPQTR</sequence>
<organism evidence="1 2">
    <name type="scientific">Rhodopseudomonas palustris</name>
    <dbReference type="NCBI Taxonomy" id="1076"/>
    <lineage>
        <taxon>Bacteria</taxon>
        <taxon>Pseudomonadati</taxon>
        <taxon>Pseudomonadota</taxon>
        <taxon>Alphaproteobacteria</taxon>
        <taxon>Hyphomicrobiales</taxon>
        <taxon>Nitrobacteraceae</taxon>
        <taxon>Rhodopseudomonas</taxon>
    </lineage>
</organism>